<keyword evidence="4" id="KW-1185">Reference proteome</keyword>
<evidence type="ECO:0000259" key="2">
    <source>
        <dbReference type="Pfam" id="PF13635"/>
    </source>
</evidence>
<dbReference type="AlphaFoldDB" id="A5G6B8"/>
<dbReference type="InterPro" id="IPR027417">
    <property type="entry name" value="P-loop_NTPase"/>
</dbReference>
<dbReference type="InterPro" id="IPR041682">
    <property type="entry name" value="AAA_14"/>
</dbReference>
<evidence type="ECO:0000313" key="3">
    <source>
        <dbReference type="EMBL" id="ABQ27336.1"/>
    </source>
</evidence>
<accession>A5G6B8</accession>
<dbReference type="Pfam" id="PF13635">
    <property type="entry name" value="DUF4143"/>
    <property type="match status" value="1"/>
</dbReference>
<gene>
    <name evidence="3" type="ordered locus">Gura_3175</name>
</gene>
<dbReference type="Proteomes" id="UP000006695">
    <property type="component" value="Chromosome"/>
</dbReference>
<protein>
    <submittedName>
        <fullName evidence="3">ATPase (AAA+ superfamily)-like protein</fullName>
    </submittedName>
</protein>
<evidence type="ECO:0000259" key="1">
    <source>
        <dbReference type="Pfam" id="PF13173"/>
    </source>
</evidence>
<dbReference type="PANTHER" id="PTHR43566:SF2">
    <property type="entry name" value="DUF4143 DOMAIN-CONTAINING PROTEIN"/>
    <property type="match status" value="1"/>
</dbReference>
<dbReference type="STRING" id="351605.Gura_3175"/>
<proteinExistence type="predicted"/>
<dbReference type="InterPro" id="IPR025420">
    <property type="entry name" value="DUF4143"/>
</dbReference>
<dbReference type="OrthoDB" id="9783412at2"/>
<dbReference type="HOGENOM" id="CLU_041527_3_0_7"/>
<organism evidence="3 4">
    <name type="scientific">Geotalea uraniireducens (strain Rf4)</name>
    <name type="common">Geobacter uraniireducens</name>
    <dbReference type="NCBI Taxonomy" id="351605"/>
    <lineage>
        <taxon>Bacteria</taxon>
        <taxon>Pseudomonadati</taxon>
        <taxon>Thermodesulfobacteriota</taxon>
        <taxon>Desulfuromonadia</taxon>
        <taxon>Geobacterales</taxon>
        <taxon>Geobacteraceae</taxon>
        <taxon>Geotalea</taxon>
    </lineage>
</organism>
<evidence type="ECO:0000313" key="4">
    <source>
        <dbReference type="Proteomes" id="UP000006695"/>
    </source>
</evidence>
<feature type="domain" description="DUF4143" evidence="2">
    <location>
        <begin position="207"/>
        <end position="362"/>
    </location>
</feature>
<reference evidence="3 4" key="1">
    <citation type="submission" date="2007-05" db="EMBL/GenBank/DDBJ databases">
        <title>Complete sequence of Geobacter uraniireducens Rf4.</title>
        <authorList>
            <consortium name="US DOE Joint Genome Institute"/>
            <person name="Copeland A."/>
            <person name="Lucas S."/>
            <person name="Lapidus A."/>
            <person name="Barry K."/>
            <person name="Detter J.C."/>
            <person name="Glavina del Rio T."/>
            <person name="Hammon N."/>
            <person name="Israni S."/>
            <person name="Dalin E."/>
            <person name="Tice H."/>
            <person name="Pitluck S."/>
            <person name="Chertkov O."/>
            <person name="Brettin T."/>
            <person name="Bruce D."/>
            <person name="Han C."/>
            <person name="Schmutz J."/>
            <person name="Larimer F."/>
            <person name="Land M."/>
            <person name="Hauser L."/>
            <person name="Kyrpides N."/>
            <person name="Mikhailova N."/>
            <person name="Shelobolina E."/>
            <person name="Aklujkar M."/>
            <person name="Lovley D."/>
            <person name="Richardson P."/>
        </authorList>
    </citation>
    <scope>NUCLEOTIDE SEQUENCE [LARGE SCALE GENOMIC DNA]</scope>
    <source>
        <strain evidence="3 4">Rf4</strain>
    </source>
</reference>
<dbReference type="EMBL" id="CP000698">
    <property type="protein sequence ID" value="ABQ27336.1"/>
    <property type="molecule type" value="Genomic_DNA"/>
</dbReference>
<dbReference type="Gene3D" id="3.40.50.300">
    <property type="entry name" value="P-loop containing nucleotide triphosphate hydrolases"/>
    <property type="match status" value="1"/>
</dbReference>
<dbReference type="RefSeq" id="WP_011940002.1">
    <property type="nucleotide sequence ID" value="NC_009483.1"/>
</dbReference>
<dbReference type="SUPFAM" id="SSF52540">
    <property type="entry name" value="P-loop containing nucleoside triphosphate hydrolases"/>
    <property type="match status" value="1"/>
</dbReference>
<name>A5G6B8_GEOUR</name>
<dbReference type="Pfam" id="PF13173">
    <property type="entry name" value="AAA_14"/>
    <property type="match status" value="1"/>
</dbReference>
<feature type="domain" description="AAA" evidence="1">
    <location>
        <begin position="18"/>
        <end position="136"/>
    </location>
</feature>
<dbReference type="PANTHER" id="PTHR43566">
    <property type="entry name" value="CONSERVED PROTEIN"/>
    <property type="match status" value="1"/>
</dbReference>
<sequence length="415" mass="46750">MFFKRHIKARLIDLLNDFRIVYLTGPRQAGKSTLVREIAKEQGMGYYTLDDAALAASAESDPQGLLASLPKPLVLDEFQMAPNLIGAIKMASDTANGQKGIFLLTGSSDIFRSAQVQESLPGHMARIELYPLSHVERHEGHLNTIDWLINGTFEHTQLKPLDRKELGDLLIEGGYPEAIAKSPRSRSIWFASYIEGRLLKDFETMHHAKGDYHTKLSALIRNLAGMTGNLIKYANIANDLSQDDKTVKRYIEILELMFIIRRLHPYVRNSAKRAVVGMPKLHFVDTGLACHLLGLKKSDTLHTSQFFGGLVENFVFCELLKHATWSEEDVNFYHFRDTARHELDLVIERSDGTVVGVEVKASMTVKPEDFSGLSIFADYAKDKFSHGVLFYSGDKVLPFRINDRIFHALPISSLM</sequence>
<dbReference type="KEGG" id="gur:Gura_3175"/>